<evidence type="ECO:0000259" key="1">
    <source>
        <dbReference type="SMART" id="SM01022"/>
    </source>
</evidence>
<comment type="caution">
    <text evidence="2">The sequence shown here is derived from an EMBL/GenBank/DDBJ whole genome shotgun (WGS) entry which is preliminary data.</text>
</comment>
<proteinExistence type="predicted"/>
<dbReference type="EMBL" id="JBHTGR010000005">
    <property type="protein sequence ID" value="MFC7746375.1"/>
    <property type="molecule type" value="Genomic_DNA"/>
</dbReference>
<evidence type="ECO:0000313" key="2">
    <source>
        <dbReference type="EMBL" id="MFC7746375.1"/>
    </source>
</evidence>
<sequence length="112" mass="13129">MVYENKQDWPEKYDINKLVTRQNDIQKIIDGDKTSERRNDRYADPGDELVLNGQTFVVANIYPQKLKTITDEEAKQEGYSSLEEYKDAINSIHEGEVWEPEGVIWAHELKKQ</sequence>
<dbReference type="SUPFAM" id="SSF88697">
    <property type="entry name" value="PUA domain-like"/>
    <property type="match status" value="1"/>
</dbReference>
<gene>
    <name evidence="2" type="ORF">ACFQU8_03855</name>
</gene>
<organism evidence="2 3">
    <name type="scientific">Lentibacillus kimchii</name>
    <dbReference type="NCBI Taxonomy" id="1542911"/>
    <lineage>
        <taxon>Bacteria</taxon>
        <taxon>Bacillati</taxon>
        <taxon>Bacillota</taxon>
        <taxon>Bacilli</taxon>
        <taxon>Bacillales</taxon>
        <taxon>Bacillaceae</taxon>
        <taxon>Lentibacillus</taxon>
    </lineage>
</organism>
<dbReference type="InterPro" id="IPR015947">
    <property type="entry name" value="PUA-like_sf"/>
</dbReference>
<dbReference type="Proteomes" id="UP001596620">
    <property type="component" value="Unassembled WGS sequence"/>
</dbReference>
<dbReference type="RefSeq" id="WP_382357859.1">
    <property type="nucleotide sequence ID" value="NZ_JBHTGR010000005.1"/>
</dbReference>
<reference evidence="3" key="1">
    <citation type="journal article" date="2019" name="Int. J. Syst. Evol. Microbiol.">
        <title>The Global Catalogue of Microorganisms (GCM) 10K type strain sequencing project: providing services to taxonomists for standard genome sequencing and annotation.</title>
        <authorList>
            <consortium name="The Broad Institute Genomics Platform"/>
            <consortium name="The Broad Institute Genome Sequencing Center for Infectious Disease"/>
            <person name="Wu L."/>
            <person name="Ma J."/>
        </authorList>
    </citation>
    <scope>NUCLEOTIDE SEQUENCE [LARGE SCALE GENOMIC DNA]</scope>
    <source>
        <strain evidence="3">JCM 30234</strain>
    </source>
</reference>
<dbReference type="Pfam" id="PF04266">
    <property type="entry name" value="ASCH"/>
    <property type="match status" value="1"/>
</dbReference>
<dbReference type="SMART" id="SM01022">
    <property type="entry name" value="ASCH"/>
    <property type="match status" value="1"/>
</dbReference>
<protein>
    <submittedName>
        <fullName evidence="2">ASCH domain-containing protein</fullName>
    </submittedName>
</protein>
<name>A0ABW2UUS1_9BACI</name>
<evidence type="ECO:0000313" key="3">
    <source>
        <dbReference type="Proteomes" id="UP001596620"/>
    </source>
</evidence>
<accession>A0ABW2UUS1</accession>
<dbReference type="InterPro" id="IPR007374">
    <property type="entry name" value="ASCH_domain"/>
</dbReference>
<keyword evidence="3" id="KW-1185">Reference proteome</keyword>
<feature type="domain" description="ASCH" evidence="1">
    <location>
        <begin position="18"/>
        <end position="105"/>
    </location>
</feature>